<feature type="domain" description="Carrier" evidence="3">
    <location>
        <begin position="8"/>
        <end position="80"/>
    </location>
</feature>
<protein>
    <submittedName>
        <fullName evidence="4">Aryl carrier-like protein</fullName>
    </submittedName>
</protein>
<dbReference type="Proteomes" id="UP000578112">
    <property type="component" value="Unassembled WGS sequence"/>
</dbReference>
<dbReference type="RefSeq" id="WP_184992485.1">
    <property type="nucleotide sequence ID" value="NZ_BOMK01000001.1"/>
</dbReference>
<dbReference type="InterPro" id="IPR006162">
    <property type="entry name" value="Ppantetheine_attach_site"/>
</dbReference>
<dbReference type="GO" id="GO:0044550">
    <property type="term" value="P:secondary metabolite biosynthetic process"/>
    <property type="evidence" value="ECO:0007669"/>
    <property type="project" value="TreeGrafter"/>
</dbReference>
<dbReference type="PROSITE" id="PS00012">
    <property type="entry name" value="PHOSPHOPANTETHEINE"/>
    <property type="match status" value="1"/>
</dbReference>
<proteinExistence type="predicted"/>
<keyword evidence="1" id="KW-0596">Phosphopantetheine</keyword>
<dbReference type="PROSITE" id="PS50075">
    <property type="entry name" value="CARRIER"/>
    <property type="match status" value="1"/>
</dbReference>
<dbReference type="SUPFAM" id="SSF47336">
    <property type="entry name" value="ACP-like"/>
    <property type="match status" value="1"/>
</dbReference>
<name>A0A7W7MPS3_9ACTN</name>
<reference evidence="4 5" key="1">
    <citation type="submission" date="2020-08" db="EMBL/GenBank/DDBJ databases">
        <title>Sequencing the genomes of 1000 actinobacteria strains.</title>
        <authorList>
            <person name="Klenk H.-P."/>
        </authorList>
    </citation>
    <scope>NUCLEOTIDE SEQUENCE [LARGE SCALE GENOMIC DNA]</scope>
    <source>
        <strain evidence="4 5">DSM 43149</strain>
    </source>
</reference>
<dbReference type="InterPro" id="IPR009081">
    <property type="entry name" value="PP-bd_ACP"/>
</dbReference>
<dbReference type="GO" id="GO:0031177">
    <property type="term" value="F:phosphopantetheine binding"/>
    <property type="evidence" value="ECO:0007669"/>
    <property type="project" value="TreeGrafter"/>
</dbReference>
<gene>
    <name evidence="4" type="ORF">BJ971_002381</name>
</gene>
<dbReference type="Pfam" id="PF00550">
    <property type="entry name" value="PP-binding"/>
    <property type="match status" value="1"/>
</dbReference>
<keyword evidence="2" id="KW-0597">Phosphoprotein</keyword>
<accession>A0A7W7MPS3</accession>
<dbReference type="PANTHER" id="PTHR45527:SF1">
    <property type="entry name" value="FATTY ACID SYNTHASE"/>
    <property type="match status" value="1"/>
</dbReference>
<dbReference type="Gene3D" id="1.10.1200.10">
    <property type="entry name" value="ACP-like"/>
    <property type="match status" value="1"/>
</dbReference>
<dbReference type="AlphaFoldDB" id="A0A7W7MPS3"/>
<dbReference type="EMBL" id="JACHNH010000001">
    <property type="protein sequence ID" value="MBB4761825.1"/>
    <property type="molecule type" value="Genomic_DNA"/>
</dbReference>
<evidence type="ECO:0000256" key="2">
    <source>
        <dbReference type="ARBA" id="ARBA00022553"/>
    </source>
</evidence>
<dbReference type="PANTHER" id="PTHR45527">
    <property type="entry name" value="NONRIBOSOMAL PEPTIDE SYNTHETASE"/>
    <property type="match status" value="1"/>
</dbReference>
<dbReference type="GO" id="GO:0005737">
    <property type="term" value="C:cytoplasm"/>
    <property type="evidence" value="ECO:0007669"/>
    <property type="project" value="TreeGrafter"/>
</dbReference>
<evidence type="ECO:0000259" key="3">
    <source>
        <dbReference type="PROSITE" id="PS50075"/>
    </source>
</evidence>
<dbReference type="GO" id="GO:0043041">
    <property type="term" value="P:amino acid activation for nonribosomal peptide biosynthetic process"/>
    <property type="evidence" value="ECO:0007669"/>
    <property type="project" value="TreeGrafter"/>
</dbReference>
<evidence type="ECO:0000256" key="1">
    <source>
        <dbReference type="ARBA" id="ARBA00022450"/>
    </source>
</evidence>
<comment type="caution">
    <text evidence="4">The sequence shown here is derived from an EMBL/GenBank/DDBJ whole genome shotgun (WGS) entry which is preliminary data.</text>
</comment>
<dbReference type="InterPro" id="IPR036736">
    <property type="entry name" value="ACP-like_sf"/>
</dbReference>
<keyword evidence="5" id="KW-1185">Reference proteome</keyword>
<evidence type="ECO:0000313" key="4">
    <source>
        <dbReference type="EMBL" id="MBB4761825.1"/>
    </source>
</evidence>
<evidence type="ECO:0000313" key="5">
    <source>
        <dbReference type="Proteomes" id="UP000578112"/>
    </source>
</evidence>
<sequence length="80" mass="8833">MSDEIAVRDGAGRIELVRELWLEVLGLDEVADDVNFFEVGGDSLRLVALVERIRARAGQPVRTMDVLRANTVRAQAELIG</sequence>
<organism evidence="4 5">
    <name type="scientific">Actinoplanes digitatis</name>
    <dbReference type="NCBI Taxonomy" id="1868"/>
    <lineage>
        <taxon>Bacteria</taxon>
        <taxon>Bacillati</taxon>
        <taxon>Actinomycetota</taxon>
        <taxon>Actinomycetes</taxon>
        <taxon>Micromonosporales</taxon>
        <taxon>Micromonosporaceae</taxon>
        <taxon>Actinoplanes</taxon>
    </lineage>
</organism>